<name>X6MQH2_RETFI</name>
<reference evidence="1 2" key="1">
    <citation type="journal article" date="2013" name="Curr. Biol.">
        <title>The Genome of the Foraminiferan Reticulomyxa filosa.</title>
        <authorList>
            <person name="Glockner G."/>
            <person name="Hulsmann N."/>
            <person name="Schleicher M."/>
            <person name="Noegel A.A."/>
            <person name="Eichinger L."/>
            <person name="Gallinger C."/>
            <person name="Pawlowski J."/>
            <person name="Sierra R."/>
            <person name="Euteneuer U."/>
            <person name="Pillet L."/>
            <person name="Moustafa A."/>
            <person name="Platzer M."/>
            <person name="Groth M."/>
            <person name="Szafranski K."/>
            <person name="Schliwa M."/>
        </authorList>
    </citation>
    <scope>NUCLEOTIDE SEQUENCE [LARGE SCALE GENOMIC DNA]</scope>
</reference>
<dbReference type="AlphaFoldDB" id="X6MQH2"/>
<dbReference type="Proteomes" id="UP000023152">
    <property type="component" value="Unassembled WGS sequence"/>
</dbReference>
<comment type="caution">
    <text evidence="1">The sequence shown here is derived from an EMBL/GenBank/DDBJ whole genome shotgun (WGS) entry which is preliminary data.</text>
</comment>
<accession>X6MQH2</accession>
<proteinExistence type="predicted"/>
<gene>
    <name evidence="1" type="ORF">RFI_21666</name>
</gene>
<dbReference type="EMBL" id="ASPP01018873">
    <property type="protein sequence ID" value="ETO15697.1"/>
    <property type="molecule type" value="Genomic_DNA"/>
</dbReference>
<sequence>MGTIITHNSPQMLGKTSLYPIPNDLPNSDIIQNYPLCGLRFMALYEKYIDDGQYTNSPNIINVSYEERLCCTYAYTLVAKHFNIELDVEYDCIEPLSENIDPSTVINQRNSHSVTSFYTGVPDIVHTPILCVKKNKSIHFAPPFPSSVITIQGGEEEKFSPDILLCFCCAAEEDTVEKKDGGVASTQIVITGDEQNNSRLRLSVDTAHDNNNVSPLENVTVKNISRHIELGTKKTVDRVSTSINPSINISRRNTPLVITSNASTTIQLNALHDTLNPYQPRYREPLEAELQLSGMENIESVRGYSSTNRQNKESQNTFGSRIYLPTPSATQVASFQDEPKEKSIHSGLLRTNEEKTLEPPKYNIGIEAEKVHHLSILAKARESWSGTITKTKRRSVMRSLSIFLFPGTLTITPSHKALLDYQAQSIKNSENMPDELVQRILDALDACLLSVFRNMRKPFSRFRMTANVIKMSVCWNQGISFFYKTCHKKDKFDRKINYCMKDTIKDSSFLTICTLHNTPKNTQNLKIEKWSIYPTLIDFCTYHLSPKAS</sequence>
<evidence type="ECO:0000313" key="2">
    <source>
        <dbReference type="Proteomes" id="UP000023152"/>
    </source>
</evidence>
<keyword evidence="2" id="KW-1185">Reference proteome</keyword>
<organism evidence="1 2">
    <name type="scientific">Reticulomyxa filosa</name>
    <dbReference type="NCBI Taxonomy" id="46433"/>
    <lineage>
        <taxon>Eukaryota</taxon>
        <taxon>Sar</taxon>
        <taxon>Rhizaria</taxon>
        <taxon>Retaria</taxon>
        <taxon>Foraminifera</taxon>
        <taxon>Monothalamids</taxon>
        <taxon>Reticulomyxidae</taxon>
        <taxon>Reticulomyxa</taxon>
    </lineage>
</organism>
<protein>
    <submittedName>
        <fullName evidence="1">Uncharacterized protein</fullName>
    </submittedName>
</protein>
<evidence type="ECO:0000313" key="1">
    <source>
        <dbReference type="EMBL" id="ETO15697.1"/>
    </source>
</evidence>